<dbReference type="Pfam" id="PF03073">
    <property type="entry name" value="TspO_MBR"/>
    <property type="match status" value="1"/>
</dbReference>
<keyword evidence="5 7" id="KW-0472">Membrane</keyword>
<accession>A0A2T4JIT3</accession>
<evidence type="ECO:0000256" key="4">
    <source>
        <dbReference type="ARBA" id="ARBA00022989"/>
    </source>
</evidence>
<evidence type="ECO:0000256" key="3">
    <source>
        <dbReference type="ARBA" id="ARBA00022692"/>
    </source>
</evidence>
<evidence type="ECO:0000313" key="8">
    <source>
        <dbReference type="EMBL" id="PTE17782.1"/>
    </source>
</evidence>
<dbReference type="PANTHER" id="PTHR10057:SF0">
    <property type="entry name" value="TRANSLOCATOR PROTEIN"/>
    <property type="match status" value="1"/>
</dbReference>
<evidence type="ECO:0008006" key="10">
    <source>
        <dbReference type="Google" id="ProtNLM"/>
    </source>
</evidence>
<dbReference type="GO" id="GO:0033013">
    <property type="term" value="P:tetrapyrrole metabolic process"/>
    <property type="evidence" value="ECO:0007669"/>
    <property type="project" value="UniProtKB-ARBA"/>
</dbReference>
<proteinExistence type="inferred from homology"/>
<comment type="similarity">
    <text evidence="2">Belongs to the TspO/BZRP family.</text>
</comment>
<dbReference type="EMBL" id="PZKF01000014">
    <property type="protein sequence ID" value="PTE17782.1"/>
    <property type="molecule type" value="Genomic_DNA"/>
</dbReference>
<keyword evidence="4 7" id="KW-1133">Transmembrane helix</keyword>
<dbReference type="FunFam" id="1.20.1260.100:FF:000001">
    <property type="entry name" value="translocator protein 2"/>
    <property type="match status" value="1"/>
</dbReference>
<protein>
    <recommendedName>
        <fullName evidence="10">Sensory protein TspO</fullName>
    </recommendedName>
</protein>
<keyword evidence="9" id="KW-1185">Reference proteome</keyword>
<feature type="transmembrane region" description="Helical" evidence="7">
    <location>
        <begin position="126"/>
        <end position="144"/>
    </location>
</feature>
<comment type="subcellular location">
    <subcellularLocation>
        <location evidence="1">Membrane</location>
        <topology evidence="1">Multi-pass membrane protein</topology>
    </subcellularLocation>
</comment>
<dbReference type="InterPro" id="IPR004307">
    <property type="entry name" value="TspO_MBR"/>
</dbReference>
<dbReference type="InterPro" id="IPR038330">
    <property type="entry name" value="TspO/MBR-related_sf"/>
</dbReference>
<sequence>MLFFTFLLACGAAATTGAVFKPGAWYASLAKPWWTPPNWLFPLAWFTLYILMSFAAMRVAPLEGSAQAMALWSVQIAFNTLWTPIFFGLKRMFGGLIVIVFLWSSVAATAWTFWQLDPIAGGLMAPYVLWATIAALLNLSVWMMNLTGPRGEKVAMKRAAKARAAEEKAIKVAERARAEEEKVLARRKAALEAAEAQKAVAAKAAADKAEADKTVAAVTDKPQGAPAE</sequence>
<dbReference type="NCBIfam" id="NF047825">
    <property type="entry name" value="T-richsensTspOAlph"/>
    <property type="match status" value="1"/>
</dbReference>
<dbReference type="Proteomes" id="UP000241899">
    <property type="component" value="Unassembled WGS sequence"/>
</dbReference>
<evidence type="ECO:0000256" key="7">
    <source>
        <dbReference type="SAM" id="Phobius"/>
    </source>
</evidence>
<feature type="coiled-coil region" evidence="6">
    <location>
        <begin position="156"/>
        <end position="197"/>
    </location>
</feature>
<dbReference type="CDD" id="cd15904">
    <property type="entry name" value="TSPO_MBR"/>
    <property type="match status" value="1"/>
</dbReference>
<keyword evidence="6" id="KW-0175">Coiled coil</keyword>
<evidence type="ECO:0000313" key="9">
    <source>
        <dbReference type="Proteomes" id="UP000241899"/>
    </source>
</evidence>
<reference evidence="8 9" key="1">
    <citation type="submission" date="2018-03" db="EMBL/GenBank/DDBJ databases">
        <title>Rhodobacter veldkampii.</title>
        <authorList>
            <person name="Meyer T.E."/>
            <person name="Miller S."/>
            <person name="Lodha T."/>
            <person name="Gandham S."/>
            <person name="Chintalapati S."/>
            <person name="Chintalapati V.R."/>
        </authorList>
    </citation>
    <scope>NUCLEOTIDE SEQUENCE [LARGE SCALE GENOMIC DNA]</scope>
    <source>
        <strain evidence="8 9">DSM 11550</strain>
    </source>
</reference>
<dbReference type="Gene3D" id="1.20.1260.100">
    <property type="entry name" value="TspO/MBR protein"/>
    <property type="match status" value="1"/>
</dbReference>
<dbReference type="OrthoDB" id="9795496at2"/>
<dbReference type="PANTHER" id="PTHR10057">
    <property type="entry name" value="PERIPHERAL-TYPE BENZODIAZEPINE RECEPTOR"/>
    <property type="match status" value="1"/>
</dbReference>
<dbReference type="GO" id="GO:0016020">
    <property type="term" value="C:membrane"/>
    <property type="evidence" value="ECO:0007669"/>
    <property type="project" value="UniProtKB-SubCell"/>
</dbReference>
<evidence type="ECO:0000256" key="1">
    <source>
        <dbReference type="ARBA" id="ARBA00004141"/>
    </source>
</evidence>
<feature type="transmembrane region" description="Helical" evidence="7">
    <location>
        <begin position="93"/>
        <end position="114"/>
    </location>
</feature>
<comment type="caution">
    <text evidence="8">The sequence shown here is derived from an EMBL/GenBank/DDBJ whole genome shotgun (WGS) entry which is preliminary data.</text>
</comment>
<evidence type="ECO:0000256" key="5">
    <source>
        <dbReference type="ARBA" id="ARBA00023136"/>
    </source>
</evidence>
<name>A0A2T4JIT3_9RHOB</name>
<feature type="transmembrane region" description="Helical" evidence="7">
    <location>
        <begin position="38"/>
        <end position="57"/>
    </location>
</feature>
<evidence type="ECO:0000256" key="6">
    <source>
        <dbReference type="SAM" id="Coils"/>
    </source>
</evidence>
<keyword evidence="3 7" id="KW-0812">Transmembrane</keyword>
<dbReference type="AlphaFoldDB" id="A0A2T4JIT3"/>
<gene>
    <name evidence="8" type="ORF">C5F46_07855</name>
</gene>
<organism evidence="8 9">
    <name type="scientific">Phaeovulum veldkampii DSM 11550</name>
    <dbReference type="NCBI Taxonomy" id="1185920"/>
    <lineage>
        <taxon>Bacteria</taxon>
        <taxon>Pseudomonadati</taxon>
        <taxon>Pseudomonadota</taxon>
        <taxon>Alphaproteobacteria</taxon>
        <taxon>Rhodobacterales</taxon>
        <taxon>Paracoccaceae</taxon>
        <taxon>Phaeovulum</taxon>
    </lineage>
</organism>
<evidence type="ECO:0000256" key="2">
    <source>
        <dbReference type="ARBA" id="ARBA00007524"/>
    </source>
</evidence>